<keyword evidence="2" id="KW-0472">Membrane</keyword>
<name>A0ABN6U451_9NOCA</name>
<keyword evidence="2" id="KW-1133">Transmembrane helix</keyword>
<sequence length="229" mass="24334">MPSGSGESAESDGSSDPGPITPQSPVRRTDLGNRLPRVITAAFGIASVVIFVAMGITAWVRTADQPALYTIGGLGNPCAMMDLPLFERVAGPAKQPPVPGKIDIAPPVRLSCDSVELDHASVDLKVQVSDRPTKTTHLRPEYDRARTLALGRSGTDIVTRTVPGIGEDAYLSASVEGLGITRRGCEAGLIQRNVSVEIRFHLFISAEVSAHDLADLCEQQLRTAAGRLR</sequence>
<proteinExistence type="predicted"/>
<evidence type="ECO:0000313" key="3">
    <source>
        <dbReference type="EMBL" id="BDT99987.1"/>
    </source>
</evidence>
<evidence type="ECO:0000256" key="2">
    <source>
        <dbReference type="SAM" id="Phobius"/>
    </source>
</evidence>
<keyword evidence="2" id="KW-0812">Transmembrane</keyword>
<protein>
    <submittedName>
        <fullName evidence="3">Uncharacterized protein</fullName>
    </submittedName>
</protein>
<feature type="region of interest" description="Disordered" evidence="1">
    <location>
        <begin position="1"/>
        <end position="30"/>
    </location>
</feature>
<feature type="transmembrane region" description="Helical" evidence="2">
    <location>
        <begin position="38"/>
        <end position="60"/>
    </location>
</feature>
<gene>
    <name evidence="3" type="ORF">IFM12276_30160</name>
</gene>
<dbReference type="EMBL" id="AP026978">
    <property type="protein sequence ID" value="BDT99987.1"/>
    <property type="molecule type" value="Genomic_DNA"/>
</dbReference>
<dbReference type="Proteomes" id="UP001317870">
    <property type="component" value="Chromosome"/>
</dbReference>
<evidence type="ECO:0000256" key="1">
    <source>
        <dbReference type="SAM" id="MobiDB-lite"/>
    </source>
</evidence>
<reference evidence="3 4" key="1">
    <citation type="submission" date="2022-11" db="EMBL/GenBank/DDBJ databases">
        <title>Genome Sequencing of Nocardia sp. ON39_IFM12276 and assembly.</title>
        <authorList>
            <person name="Shimojima M."/>
            <person name="Toyokawa M."/>
            <person name="Uesaka K."/>
        </authorList>
    </citation>
    <scope>NUCLEOTIDE SEQUENCE [LARGE SCALE GENOMIC DNA]</scope>
    <source>
        <strain evidence="3 4">IFM 12276</strain>
    </source>
</reference>
<keyword evidence="4" id="KW-1185">Reference proteome</keyword>
<organism evidence="3 4">
    <name type="scientific">Nocardia sputorum</name>
    <dbReference type="NCBI Taxonomy" id="2984338"/>
    <lineage>
        <taxon>Bacteria</taxon>
        <taxon>Bacillati</taxon>
        <taxon>Actinomycetota</taxon>
        <taxon>Actinomycetes</taxon>
        <taxon>Mycobacteriales</taxon>
        <taxon>Nocardiaceae</taxon>
        <taxon>Nocardia</taxon>
    </lineage>
</organism>
<accession>A0ABN6U451</accession>
<evidence type="ECO:0000313" key="4">
    <source>
        <dbReference type="Proteomes" id="UP001317870"/>
    </source>
</evidence>
<feature type="compositionally biased region" description="Low complexity" evidence="1">
    <location>
        <begin position="1"/>
        <end position="18"/>
    </location>
</feature>
<dbReference type="RefSeq" id="WP_281880220.1">
    <property type="nucleotide sequence ID" value="NZ_AP026978.1"/>
</dbReference>